<evidence type="ECO:0000313" key="2">
    <source>
        <dbReference type="EMBL" id="UJO13001.1"/>
    </source>
</evidence>
<reference evidence="2" key="1">
    <citation type="submission" date="2021-12" db="EMBL/GenBank/DDBJ databases">
        <authorList>
            <person name="Zaccaron A."/>
            <person name="Stergiopoulos I."/>
        </authorList>
    </citation>
    <scope>NUCLEOTIDE SEQUENCE</scope>
    <source>
        <strain evidence="2">Race5_Kim</strain>
    </source>
</reference>
<evidence type="ECO:0000259" key="1">
    <source>
        <dbReference type="Pfam" id="PF06985"/>
    </source>
</evidence>
<dbReference type="RefSeq" id="XP_047757367.1">
    <property type="nucleotide sequence ID" value="XM_047901461.1"/>
</dbReference>
<dbReference type="Proteomes" id="UP000756132">
    <property type="component" value="Chromosome 1"/>
</dbReference>
<dbReference type="AlphaFoldDB" id="A0A9Q8L918"/>
<feature type="domain" description="Heterokaryon incompatibility" evidence="1">
    <location>
        <begin position="12"/>
        <end position="196"/>
    </location>
</feature>
<proteinExistence type="predicted"/>
<dbReference type="Pfam" id="PF06985">
    <property type="entry name" value="HET"/>
    <property type="match status" value="1"/>
</dbReference>
<evidence type="ECO:0000313" key="3">
    <source>
        <dbReference type="Proteomes" id="UP000756132"/>
    </source>
</evidence>
<reference evidence="2" key="2">
    <citation type="journal article" date="2022" name="Microb. Genom.">
        <title>A chromosome-scale genome assembly of the tomato pathogen Cladosporium fulvum reveals a compartmentalized genome architecture and the presence of a dispensable chromosome.</title>
        <authorList>
            <person name="Zaccaron A.Z."/>
            <person name="Chen L.H."/>
            <person name="Samaras A."/>
            <person name="Stergiopoulos I."/>
        </authorList>
    </citation>
    <scope>NUCLEOTIDE SEQUENCE</scope>
    <source>
        <strain evidence="2">Race5_Kim</strain>
    </source>
</reference>
<dbReference type="OrthoDB" id="2157530at2759"/>
<dbReference type="GeneID" id="71982191"/>
<dbReference type="PANTHER" id="PTHR24148:SF64">
    <property type="entry name" value="HETEROKARYON INCOMPATIBILITY DOMAIN-CONTAINING PROTEIN"/>
    <property type="match status" value="1"/>
</dbReference>
<dbReference type="InterPro" id="IPR010730">
    <property type="entry name" value="HET"/>
</dbReference>
<dbReference type="EMBL" id="CP090163">
    <property type="protein sequence ID" value="UJO13001.1"/>
    <property type="molecule type" value="Genomic_DNA"/>
</dbReference>
<dbReference type="KEGG" id="ffu:CLAFUR5_02313"/>
<keyword evidence="3" id="KW-1185">Reference proteome</keyword>
<accession>A0A9Q8L918</accession>
<dbReference type="InterPro" id="IPR052895">
    <property type="entry name" value="HetReg/Transcr_Mod"/>
</dbReference>
<gene>
    <name evidence="2" type="ORF">CLAFUR5_02313</name>
</gene>
<dbReference type="PANTHER" id="PTHR24148">
    <property type="entry name" value="ANKYRIN REPEAT DOMAIN-CONTAINING PROTEIN 39 HOMOLOG-RELATED"/>
    <property type="match status" value="1"/>
</dbReference>
<protein>
    <recommendedName>
        <fullName evidence="1">Heterokaryon incompatibility domain-containing protein</fullName>
    </recommendedName>
</protein>
<sequence length="360" mass="40800">MKAFAMHDCPNYDALSYCWGTAPRSLTILCNGRELPVTVTVASAILRLQLRGYKYPWLDAICINQDDLPERESQVQVMQSIYGRATRVWIWIGGDEATDAYGFASRIAFPTLELYAKDPSAAAVARQGRPVPQYREWTTTSTDKSGVTSTHHHNDTREIGFVKTDNVVQRQQNKFTAALEHILQQPCFDRVWCVQEAIMGRRAIVLSGPHEIEWDRFCRGLQVAVQSDESCQQTWGALRRDSLIARRALNMAVYQRPKSEGDPASFLLDLLFKYRARKATDPRDKVYTLLGIVAHFFSESGIAVSYTKEARDVYRDTSVYISSKTCTLHMLSACGQRVPLNSTLSWVPDWSFNDALPKPF</sequence>
<organism evidence="2 3">
    <name type="scientific">Passalora fulva</name>
    <name type="common">Tomato leaf mold</name>
    <name type="synonym">Cladosporium fulvum</name>
    <dbReference type="NCBI Taxonomy" id="5499"/>
    <lineage>
        <taxon>Eukaryota</taxon>
        <taxon>Fungi</taxon>
        <taxon>Dikarya</taxon>
        <taxon>Ascomycota</taxon>
        <taxon>Pezizomycotina</taxon>
        <taxon>Dothideomycetes</taxon>
        <taxon>Dothideomycetidae</taxon>
        <taxon>Mycosphaerellales</taxon>
        <taxon>Mycosphaerellaceae</taxon>
        <taxon>Fulvia</taxon>
    </lineage>
</organism>
<name>A0A9Q8L918_PASFU</name>